<name>A0A857A8V1_9ACTO</name>
<dbReference type="AlphaFoldDB" id="A0A857A8V1"/>
<accession>A0A857A8V1</accession>
<dbReference type="GO" id="GO:0016787">
    <property type="term" value="F:hydrolase activity"/>
    <property type="evidence" value="ECO:0007669"/>
    <property type="project" value="UniProtKB-KW"/>
</dbReference>
<protein>
    <submittedName>
        <fullName evidence="3">Alpha/beta hydrolase</fullName>
    </submittedName>
</protein>
<evidence type="ECO:0000256" key="1">
    <source>
        <dbReference type="SAM" id="MobiDB-lite"/>
    </source>
</evidence>
<keyword evidence="3" id="KW-0378">Hydrolase</keyword>
<sequence>MAISWADIIAWETGPLDSIGSDLFEASSGLRSAYEQGEGALQAVQSQGNAVTAMRATTISNLASLERALTNVNGALIAIEGARDGVATVMANINALQAYAEANDCTILSDGSVTGKGTENEQGEPSIALASISINIGKILKQADQVDTDLYHALSDINTDTYTDGDKKDNKVAGVPDHPKKDWTPSQVAAWWNSLPEKQQKHLIDHCPDEVRHLDGLPAVARDRANRNALNGYFDNKGKYRPGALADAEQAVKDAQKEYDDARTRLSGEPRSGHMNSEELAAKEKLDRAKEAYQDLVVIKSQTDPSYRLTHGLAPAYLLDFDYDEKYKRTTAIVSSGNPDTATHVSTTVPGIGTNVRGDLGYYMKFNDRLRAQTAHAGVDPGNVATISYLGYVAPKNSGLDLVQAADIGYADRAAPKLARFEEGLRASADARGHQFTNTLLGHSYGSTTSGKSVPMMAAGTIDNFVMFGSPGSGVRNIDAYGLPEGHVYESSTPYGDAVQGLGPDASYGTNPRKLEGITHLSGDTTGSSNYAVATGALSFDNHMSYFDEGTRTSQDFANIVAGGKQTTDEEWEALQTAQGKITELDRNPWMKQYMEPNEAKTPPPTTPDIMPGDPLARHS</sequence>
<gene>
    <name evidence="3" type="ORF">FOC40_10235</name>
</gene>
<dbReference type="Pfam" id="PF06259">
    <property type="entry name" value="Abhydrolase_8"/>
    <property type="match status" value="1"/>
</dbReference>
<dbReference type="Proteomes" id="UP000424490">
    <property type="component" value="Chromosome"/>
</dbReference>
<organism evidence="3 4">
    <name type="scientific">Schaalia odontolytica</name>
    <dbReference type="NCBI Taxonomy" id="1660"/>
    <lineage>
        <taxon>Bacteria</taxon>
        <taxon>Bacillati</taxon>
        <taxon>Actinomycetota</taxon>
        <taxon>Actinomycetes</taxon>
        <taxon>Actinomycetales</taxon>
        <taxon>Actinomycetaceae</taxon>
        <taxon>Schaalia</taxon>
    </lineage>
</organism>
<feature type="region of interest" description="Disordered" evidence="1">
    <location>
        <begin position="595"/>
        <end position="620"/>
    </location>
</feature>
<evidence type="ECO:0000313" key="4">
    <source>
        <dbReference type="Proteomes" id="UP000424490"/>
    </source>
</evidence>
<proteinExistence type="predicted"/>
<dbReference type="InterPro" id="IPR010427">
    <property type="entry name" value="DUF1023"/>
</dbReference>
<evidence type="ECO:0000259" key="2">
    <source>
        <dbReference type="Pfam" id="PF06259"/>
    </source>
</evidence>
<reference evidence="3 4" key="1">
    <citation type="submission" date="2019-11" db="EMBL/GenBank/DDBJ databases">
        <title>FDA dAtabase for Regulatory Grade micrObial Sequences (FDA-ARGOS): Supporting development and validation of Infectious Disease Dx tests.</title>
        <authorList>
            <person name="Stonesifer R."/>
            <person name="Tallon L."/>
            <person name="Sadzewicz L."/>
            <person name="Vavikolanu K."/>
            <person name="Mehta A."/>
            <person name="Aluvathingal J."/>
            <person name="Nadendla S."/>
            <person name="Myers T."/>
            <person name="Yan Y."/>
            <person name="Sichtig H."/>
        </authorList>
    </citation>
    <scope>NUCLEOTIDE SEQUENCE [LARGE SCALE GENOMIC DNA]</scope>
    <source>
        <strain evidence="3 4">FDAARGOS_732</strain>
    </source>
</reference>
<feature type="domain" description="DUF1023" evidence="2">
    <location>
        <begin position="330"/>
        <end position="499"/>
    </location>
</feature>
<dbReference type="RefSeq" id="WP_004565487.1">
    <property type="nucleotide sequence ID" value="NZ_CP046315.1"/>
</dbReference>
<dbReference type="EMBL" id="CP046315">
    <property type="protein sequence ID" value="QGS11741.1"/>
    <property type="molecule type" value="Genomic_DNA"/>
</dbReference>
<evidence type="ECO:0000313" key="3">
    <source>
        <dbReference type="EMBL" id="QGS11741.1"/>
    </source>
</evidence>